<proteinExistence type="predicted"/>
<name>A0A6A6GVY6_VIRVR</name>
<accession>A0A6A6GVY6</accession>
<reference evidence="2" key="1">
    <citation type="journal article" date="2020" name="Stud. Mycol.">
        <title>101 Dothideomycetes genomes: a test case for predicting lifestyles and emergence of pathogens.</title>
        <authorList>
            <person name="Haridas S."/>
            <person name="Albert R."/>
            <person name="Binder M."/>
            <person name="Bloem J."/>
            <person name="Labutti K."/>
            <person name="Salamov A."/>
            <person name="Andreopoulos B."/>
            <person name="Baker S."/>
            <person name="Barry K."/>
            <person name="Bills G."/>
            <person name="Bluhm B."/>
            <person name="Cannon C."/>
            <person name="Castanera R."/>
            <person name="Culley D."/>
            <person name="Daum C."/>
            <person name="Ezra D."/>
            <person name="Gonzalez J."/>
            <person name="Henrissat B."/>
            <person name="Kuo A."/>
            <person name="Liang C."/>
            <person name="Lipzen A."/>
            <person name="Lutzoni F."/>
            <person name="Magnuson J."/>
            <person name="Mondo S."/>
            <person name="Nolan M."/>
            <person name="Ohm R."/>
            <person name="Pangilinan J."/>
            <person name="Park H.-J."/>
            <person name="Ramirez L."/>
            <person name="Alfaro M."/>
            <person name="Sun H."/>
            <person name="Tritt A."/>
            <person name="Yoshinaga Y."/>
            <person name="Zwiers L.-H."/>
            <person name="Turgeon B."/>
            <person name="Goodwin S."/>
            <person name="Spatafora J."/>
            <person name="Crous P."/>
            <person name="Grigoriev I."/>
        </authorList>
    </citation>
    <scope>NUCLEOTIDE SEQUENCE</scope>
    <source>
        <strain evidence="2">Tuck. ex Michener</strain>
    </source>
</reference>
<gene>
    <name evidence="2" type="ORF">EV356DRAFT_455008</name>
</gene>
<organism evidence="2 3">
    <name type="scientific">Viridothelium virens</name>
    <name type="common">Speckled blister lichen</name>
    <name type="synonym">Trypethelium virens</name>
    <dbReference type="NCBI Taxonomy" id="1048519"/>
    <lineage>
        <taxon>Eukaryota</taxon>
        <taxon>Fungi</taxon>
        <taxon>Dikarya</taxon>
        <taxon>Ascomycota</taxon>
        <taxon>Pezizomycotina</taxon>
        <taxon>Dothideomycetes</taxon>
        <taxon>Dothideomycetes incertae sedis</taxon>
        <taxon>Trypetheliales</taxon>
        <taxon>Trypetheliaceae</taxon>
        <taxon>Viridothelium</taxon>
    </lineage>
</organism>
<dbReference type="AlphaFoldDB" id="A0A6A6GVY6"/>
<sequence>TGKTKTISPRNPGFDELVLLPRRICIDRARDIRPYPYKHFGTEKPAMGTQIQYKGLDSMAGDNIWLDNIDSKATAEDYVAMQEADFCEEEYATYAKEHLLRGERPAYCTENQRQWFPARMTQLRSAPSLGAHWAPPPLLPASSRGVTDTAEHGFDLRPDCAYWLSLRSFNEDYGFHARNVAFVNKEVTCPYLTIEFKRTDTKEEEAHRQAAAAGSLARYNRYMLRKGAVSALGRQWSEDDTANIKHYAFTFSRTDCTIWVLHMHSDTDGQWTGCEMNYLQSLNCRKAREVRELVDWINEIHRWASSKHAPACENDIKTILQAEEVETSEIIY</sequence>
<dbReference type="InterPro" id="IPR057684">
    <property type="entry name" value="DUF7924"/>
</dbReference>
<feature type="non-terminal residue" evidence="2">
    <location>
        <position position="1"/>
    </location>
</feature>
<evidence type="ECO:0000259" key="1">
    <source>
        <dbReference type="Pfam" id="PF25545"/>
    </source>
</evidence>
<protein>
    <recommendedName>
        <fullName evidence="1">DUF7924 domain-containing protein</fullName>
    </recommendedName>
</protein>
<dbReference type="OrthoDB" id="3899887at2759"/>
<feature type="domain" description="DUF7924" evidence="1">
    <location>
        <begin position="166"/>
        <end position="309"/>
    </location>
</feature>
<evidence type="ECO:0000313" key="3">
    <source>
        <dbReference type="Proteomes" id="UP000800092"/>
    </source>
</evidence>
<keyword evidence="3" id="KW-1185">Reference proteome</keyword>
<dbReference type="Proteomes" id="UP000800092">
    <property type="component" value="Unassembled WGS sequence"/>
</dbReference>
<evidence type="ECO:0000313" key="2">
    <source>
        <dbReference type="EMBL" id="KAF2229877.1"/>
    </source>
</evidence>
<dbReference type="Pfam" id="PF25545">
    <property type="entry name" value="DUF7924"/>
    <property type="match status" value="1"/>
</dbReference>
<dbReference type="EMBL" id="ML991852">
    <property type="protein sequence ID" value="KAF2229877.1"/>
    <property type="molecule type" value="Genomic_DNA"/>
</dbReference>